<gene>
    <name evidence="2" type="ORF">PoB_001362700</name>
</gene>
<dbReference type="EMBL" id="BLXT01001660">
    <property type="protein sequence ID" value="GFN87121.1"/>
    <property type="molecule type" value="Genomic_DNA"/>
</dbReference>
<dbReference type="Gene3D" id="3.30.70.270">
    <property type="match status" value="1"/>
</dbReference>
<dbReference type="InterPro" id="IPR000477">
    <property type="entry name" value="RT_dom"/>
</dbReference>
<accession>A0AAV3YVW8</accession>
<evidence type="ECO:0000313" key="2">
    <source>
        <dbReference type="EMBL" id="GFN87121.1"/>
    </source>
</evidence>
<name>A0AAV3YVW8_9GAST</name>
<comment type="caution">
    <text evidence="2">The sequence shown here is derived from an EMBL/GenBank/DDBJ whole genome shotgun (WGS) entry which is preliminary data.</text>
</comment>
<proteinExistence type="predicted"/>
<dbReference type="Proteomes" id="UP000735302">
    <property type="component" value="Unassembled WGS sequence"/>
</dbReference>
<dbReference type="InterPro" id="IPR043128">
    <property type="entry name" value="Rev_trsase/Diguanyl_cyclase"/>
</dbReference>
<evidence type="ECO:0000259" key="1">
    <source>
        <dbReference type="Pfam" id="PF00078"/>
    </source>
</evidence>
<dbReference type="AlphaFoldDB" id="A0AAV3YVW8"/>
<evidence type="ECO:0000313" key="3">
    <source>
        <dbReference type="Proteomes" id="UP000735302"/>
    </source>
</evidence>
<dbReference type="InterPro" id="IPR043502">
    <property type="entry name" value="DNA/RNA_pol_sf"/>
</dbReference>
<dbReference type="Pfam" id="PF00078">
    <property type="entry name" value="RVT_1"/>
    <property type="match status" value="1"/>
</dbReference>
<keyword evidence="3" id="KW-1185">Reference proteome</keyword>
<organism evidence="2 3">
    <name type="scientific">Plakobranchus ocellatus</name>
    <dbReference type="NCBI Taxonomy" id="259542"/>
    <lineage>
        <taxon>Eukaryota</taxon>
        <taxon>Metazoa</taxon>
        <taxon>Spiralia</taxon>
        <taxon>Lophotrochozoa</taxon>
        <taxon>Mollusca</taxon>
        <taxon>Gastropoda</taxon>
        <taxon>Heterobranchia</taxon>
        <taxon>Euthyneura</taxon>
        <taxon>Panpulmonata</taxon>
        <taxon>Sacoglossa</taxon>
        <taxon>Placobranchoidea</taxon>
        <taxon>Plakobranchidae</taxon>
        <taxon>Plakobranchus</taxon>
    </lineage>
</organism>
<feature type="domain" description="Reverse transcriptase" evidence="1">
    <location>
        <begin position="4"/>
        <end position="80"/>
    </location>
</feature>
<sequence>MKTFGMMNSGASPTRTVKMLVRGMNHVVDYVEDLLVHTMTWKNHMRTLRELFSRLQQANFIVRPTKCVLKARTIDFAGHRLGEGAFSLQDEKWRKFGLHHDGRPRRRSMHCYD</sequence>
<dbReference type="SUPFAM" id="SSF56672">
    <property type="entry name" value="DNA/RNA polymerases"/>
    <property type="match status" value="1"/>
</dbReference>
<reference evidence="2 3" key="1">
    <citation type="journal article" date="2021" name="Elife">
        <title>Chloroplast acquisition without the gene transfer in kleptoplastic sea slugs, Plakobranchus ocellatus.</title>
        <authorList>
            <person name="Maeda T."/>
            <person name="Takahashi S."/>
            <person name="Yoshida T."/>
            <person name="Shimamura S."/>
            <person name="Takaki Y."/>
            <person name="Nagai Y."/>
            <person name="Toyoda A."/>
            <person name="Suzuki Y."/>
            <person name="Arimoto A."/>
            <person name="Ishii H."/>
            <person name="Satoh N."/>
            <person name="Nishiyama T."/>
            <person name="Hasebe M."/>
            <person name="Maruyama T."/>
            <person name="Minagawa J."/>
            <person name="Obokata J."/>
            <person name="Shigenobu S."/>
        </authorList>
    </citation>
    <scope>NUCLEOTIDE SEQUENCE [LARGE SCALE GENOMIC DNA]</scope>
</reference>
<protein>
    <submittedName>
        <fullName evidence="2">Zinc finger protein</fullName>
    </submittedName>
</protein>